<keyword evidence="2" id="KW-1185">Reference proteome</keyword>
<gene>
    <name evidence="1" type="ORF">CCAM_LOCUS36507</name>
</gene>
<proteinExistence type="predicted"/>
<organism evidence="1 2">
    <name type="scientific">Cuscuta campestris</name>
    <dbReference type="NCBI Taxonomy" id="132261"/>
    <lineage>
        <taxon>Eukaryota</taxon>
        <taxon>Viridiplantae</taxon>
        <taxon>Streptophyta</taxon>
        <taxon>Embryophyta</taxon>
        <taxon>Tracheophyta</taxon>
        <taxon>Spermatophyta</taxon>
        <taxon>Magnoliopsida</taxon>
        <taxon>eudicotyledons</taxon>
        <taxon>Gunneridae</taxon>
        <taxon>Pentapetalae</taxon>
        <taxon>asterids</taxon>
        <taxon>lamiids</taxon>
        <taxon>Solanales</taxon>
        <taxon>Convolvulaceae</taxon>
        <taxon>Cuscuteae</taxon>
        <taxon>Cuscuta</taxon>
        <taxon>Cuscuta subgen. Grammica</taxon>
        <taxon>Cuscuta sect. Cleistogrammica</taxon>
    </lineage>
</organism>
<protein>
    <submittedName>
        <fullName evidence="1">Uncharacterized protein</fullName>
    </submittedName>
</protein>
<evidence type="ECO:0000313" key="2">
    <source>
        <dbReference type="Proteomes" id="UP000595140"/>
    </source>
</evidence>
<dbReference type="AlphaFoldDB" id="A0A484N0E2"/>
<sequence length="26" mass="3008">MACTMSRNLIITEQLCLLMGQWTGRH</sequence>
<dbReference type="Proteomes" id="UP000595140">
    <property type="component" value="Unassembled WGS sequence"/>
</dbReference>
<evidence type="ECO:0000313" key="1">
    <source>
        <dbReference type="EMBL" id="VFQ94731.1"/>
    </source>
</evidence>
<dbReference type="EMBL" id="OOIL02005429">
    <property type="protein sequence ID" value="VFQ94731.1"/>
    <property type="molecule type" value="Genomic_DNA"/>
</dbReference>
<accession>A0A484N0E2</accession>
<name>A0A484N0E2_9ASTE</name>
<feature type="non-terminal residue" evidence="1">
    <location>
        <position position="26"/>
    </location>
</feature>
<reference evidence="1 2" key="1">
    <citation type="submission" date="2018-04" db="EMBL/GenBank/DDBJ databases">
        <authorList>
            <person name="Vogel A."/>
        </authorList>
    </citation>
    <scope>NUCLEOTIDE SEQUENCE [LARGE SCALE GENOMIC DNA]</scope>
</reference>